<dbReference type="SUPFAM" id="SSF56349">
    <property type="entry name" value="DNA breaking-rejoining enzymes"/>
    <property type="match status" value="1"/>
</dbReference>
<keyword evidence="2" id="KW-1185">Reference proteome</keyword>
<dbReference type="Proteomes" id="UP000078046">
    <property type="component" value="Unassembled WGS sequence"/>
</dbReference>
<dbReference type="InterPro" id="IPR011010">
    <property type="entry name" value="DNA_brk_join_enz"/>
</dbReference>
<proteinExistence type="predicted"/>
<feature type="non-terminal residue" evidence="1">
    <location>
        <position position="1"/>
    </location>
</feature>
<accession>A0A177B852</accession>
<evidence type="ECO:0000313" key="2">
    <source>
        <dbReference type="Proteomes" id="UP000078046"/>
    </source>
</evidence>
<organism evidence="1 2">
    <name type="scientific">Intoshia linei</name>
    <dbReference type="NCBI Taxonomy" id="1819745"/>
    <lineage>
        <taxon>Eukaryota</taxon>
        <taxon>Metazoa</taxon>
        <taxon>Spiralia</taxon>
        <taxon>Lophotrochozoa</taxon>
        <taxon>Mesozoa</taxon>
        <taxon>Orthonectida</taxon>
        <taxon>Rhopaluridae</taxon>
        <taxon>Intoshia</taxon>
    </lineage>
</organism>
<reference evidence="1 2" key="1">
    <citation type="submission" date="2016-04" db="EMBL/GenBank/DDBJ databases">
        <title>The genome of Intoshia linei affirms orthonectids as highly simplified spiralians.</title>
        <authorList>
            <person name="Mikhailov K.V."/>
            <person name="Slusarev G.S."/>
            <person name="Nikitin M.A."/>
            <person name="Logacheva M.D."/>
            <person name="Penin A."/>
            <person name="Aleoshin V."/>
            <person name="Panchin Y.V."/>
        </authorList>
    </citation>
    <scope>NUCLEOTIDE SEQUENCE [LARGE SCALE GENOMIC DNA]</scope>
    <source>
        <strain evidence="1">Intl2013</strain>
        <tissue evidence="1">Whole animal</tissue>
    </source>
</reference>
<comment type="caution">
    <text evidence="1">The sequence shown here is derived from an EMBL/GenBank/DDBJ whole genome shotgun (WGS) entry which is preliminary data.</text>
</comment>
<protein>
    <submittedName>
        <fullName evidence="1">Uncharacterized protein</fullName>
    </submittedName>
</protein>
<gene>
    <name evidence="1" type="ORF">A3Q56_02393</name>
</gene>
<dbReference type="EMBL" id="LWCA01000219">
    <property type="protein sequence ID" value="OAF69862.1"/>
    <property type="molecule type" value="Genomic_DNA"/>
</dbReference>
<sequence length="91" mass="10048">RKTVALIAYYGAMRCIELVELCDADVIIKENEIKINIELDSPSSYTGTFRRSAATAFAETGASTLDLKKQFRWKSENVAASYVGVSIIVKP</sequence>
<name>A0A177B852_9BILA</name>
<dbReference type="GO" id="GO:0003677">
    <property type="term" value="F:DNA binding"/>
    <property type="evidence" value="ECO:0007669"/>
    <property type="project" value="InterPro"/>
</dbReference>
<evidence type="ECO:0000313" key="1">
    <source>
        <dbReference type="EMBL" id="OAF69862.1"/>
    </source>
</evidence>
<dbReference type="AlphaFoldDB" id="A0A177B852"/>
<dbReference type="OrthoDB" id="7776589at2759"/>